<evidence type="ECO:0000313" key="16">
    <source>
        <dbReference type="Proteomes" id="UP000070659"/>
    </source>
</evidence>
<dbReference type="PATRIC" id="fig|1469144.8.peg.4226"/>
<keyword evidence="7 10" id="KW-0720">Serine protease</keyword>
<evidence type="ECO:0000256" key="11">
    <source>
        <dbReference type="SAM" id="MobiDB-lite"/>
    </source>
</evidence>
<evidence type="ECO:0000256" key="10">
    <source>
        <dbReference type="PROSITE-ProRule" id="PRU01240"/>
    </source>
</evidence>
<dbReference type="InterPro" id="IPR051048">
    <property type="entry name" value="Peptidase_S8/S53_subtilisin"/>
</dbReference>
<comment type="similarity">
    <text evidence="2 10">Belongs to the peptidase S8 family.</text>
</comment>
<organism evidence="15 16">
    <name type="scientific">Carbonactinospora thermoautotrophica</name>
    <dbReference type="NCBI Taxonomy" id="1469144"/>
    <lineage>
        <taxon>Bacteria</taxon>
        <taxon>Bacillati</taxon>
        <taxon>Actinomycetota</taxon>
        <taxon>Actinomycetes</taxon>
        <taxon>Kitasatosporales</taxon>
        <taxon>Carbonactinosporaceae</taxon>
        <taxon>Carbonactinospora</taxon>
    </lineage>
</organism>
<evidence type="ECO:0000256" key="9">
    <source>
        <dbReference type="ARBA" id="ARBA00023136"/>
    </source>
</evidence>
<feature type="region of interest" description="Disordered" evidence="11">
    <location>
        <begin position="373"/>
        <end position="427"/>
    </location>
</feature>
<dbReference type="NCBIfam" id="TIGR03921">
    <property type="entry name" value="T7SS_mycosin"/>
    <property type="match status" value="1"/>
</dbReference>
<keyword evidence="5 12" id="KW-0812">Transmembrane</keyword>
<evidence type="ECO:0000256" key="5">
    <source>
        <dbReference type="ARBA" id="ARBA00022692"/>
    </source>
</evidence>
<evidence type="ECO:0000259" key="14">
    <source>
        <dbReference type="Pfam" id="PF00082"/>
    </source>
</evidence>
<dbReference type="SUPFAM" id="SSF52743">
    <property type="entry name" value="Subtilisin-like"/>
    <property type="match status" value="1"/>
</dbReference>
<keyword evidence="4 10" id="KW-0645">Protease</keyword>
<name>A0A132N3N3_9ACTN</name>
<dbReference type="GO" id="GO:0004252">
    <property type="term" value="F:serine-type endopeptidase activity"/>
    <property type="evidence" value="ECO:0007669"/>
    <property type="project" value="UniProtKB-UniRule"/>
</dbReference>
<evidence type="ECO:0000256" key="8">
    <source>
        <dbReference type="ARBA" id="ARBA00022989"/>
    </source>
</evidence>
<feature type="compositionally biased region" description="Pro residues" evidence="11">
    <location>
        <begin position="407"/>
        <end position="427"/>
    </location>
</feature>
<keyword evidence="6 10" id="KW-0378">Hydrolase</keyword>
<dbReference type="PROSITE" id="PS51892">
    <property type="entry name" value="SUBTILASE"/>
    <property type="match status" value="1"/>
</dbReference>
<evidence type="ECO:0000256" key="4">
    <source>
        <dbReference type="ARBA" id="ARBA00022670"/>
    </source>
</evidence>
<dbReference type="Proteomes" id="UP000070659">
    <property type="component" value="Unassembled WGS sequence"/>
</dbReference>
<dbReference type="GO" id="GO:0005886">
    <property type="term" value="C:plasma membrane"/>
    <property type="evidence" value="ECO:0007669"/>
    <property type="project" value="UniProtKB-SubCell"/>
</dbReference>
<dbReference type="InterPro" id="IPR036852">
    <property type="entry name" value="Peptidase_S8/S53_dom_sf"/>
</dbReference>
<evidence type="ECO:0000313" key="15">
    <source>
        <dbReference type="EMBL" id="KWX04751.1"/>
    </source>
</evidence>
<accession>A0A132N3N3</accession>
<evidence type="ECO:0000256" key="2">
    <source>
        <dbReference type="ARBA" id="ARBA00011073"/>
    </source>
</evidence>
<keyword evidence="3" id="KW-1003">Cell membrane</keyword>
<feature type="active site" description="Charge relay system" evidence="10">
    <location>
        <position position="92"/>
    </location>
</feature>
<feature type="active site" description="Charge relay system" evidence="10">
    <location>
        <position position="251"/>
    </location>
</feature>
<dbReference type="Pfam" id="PF00082">
    <property type="entry name" value="Peptidase_S8"/>
    <property type="match status" value="1"/>
</dbReference>
<feature type="domain" description="Peptidase S8/S53" evidence="14">
    <location>
        <begin position="49"/>
        <end position="299"/>
    </location>
</feature>
<evidence type="ECO:0000256" key="12">
    <source>
        <dbReference type="SAM" id="Phobius"/>
    </source>
</evidence>
<protein>
    <recommendedName>
        <fullName evidence="14">Peptidase S8/S53 domain-containing protein</fullName>
    </recommendedName>
</protein>
<comment type="subcellular location">
    <subcellularLocation>
        <location evidence="1">Cell membrane</location>
        <topology evidence="1">Single-pass membrane protein</topology>
    </subcellularLocation>
</comment>
<feature type="compositionally biased region" description="Pro residues" evidence="11">
    <location>
        <begin position="384"/>
        <end position="399"/>
    </location>
</feature>
<comment type="caution">
    <text evidence="15">The sequence shown here is derived from an EMBL/GenBank/DDBJ whole genome shotgun (WGS) entry which is preliminary data.</text>
</comment>
<dbReference type="PANTHER" id="PTHR43399:SF4">
    <property type="entry name" value="CELL WALL-ASSOCIATED PROTEASE"/>
    <property type="match status" value="1"/>
</dbReference>
<evidence type="ECO:0000256" key="3">
    <source>
        <dbReference type="ARBA" id="ARBA00022475"/>
    </source>
</evidence>
<evidence type="ECO:0000256" key="6">
    <source>
        <dbReference type="ARBA" id="ARBA00022801"/>
    </source>
</evidence>
<dbReference type="AlphaFoldDB" id="A0A132N3N3"/>
<dbReference type="RefSeq" id="WP_067069045.1">
    <property type="nucleotide sequence ID" value="NZ_JYIJ01000014.1"/>
</dbReference>
<feature type="signal peptide" evidence="13">
    <location>
        <begin position="1"/>
        <end position="27"/>
    </location>
</feature>
<feature type="transmembrane region" description="Helical" evidence="12">
    <location>
        <begin position="347"/>
        <end position="369"/>
    </location>
</feature>
<keyword evidence="13" id="KW-0732">Signal</keyword>
<reference evidence="15 16" key="1">
    <citation type="submission" date="2015-02" db="EMBL/GenBank/DDBJ databases">
        <title>Physiological reanalysis, assessment of diazotrophy, and genome sequences of multiple isolates of Streptomyces thermoautotrophicus.</title>
        <authorList>
            <person name="MacKellar D.C."/>
            <person name="Lieber L."/>
            <person name="Norman J."/>
            <person name="Bolger A."/>
            <person name="Tobin C."/>
            <person name="Murray J.W."/>
            <person name="Prell J."/>
        </authorList>
    </citation>
    <scope>NUCLEOTIDE SEQUENCE [LARGE SCALE GENOMIC DNA]</scope>
    <source>
        <strain evidence="15 16">UBT1</strain>
    </source>
</reference>
<evidence type="ECO:0000256" key="7">
    <source>
        <dbReference type="ARBA" id="ARBA00022825"/>
    </source>
</evidence>
<keyword evidence="9 12" id="KW-0472">Membrane</keyword>
<sequence>MRRLLRAGSLLTASGMLLLAIPTPAAAGVSNQWALQKLRAQEAWKYTQGEGVTVGLVDSGADATHPDLRGQVVPGKAFQYNSGDGTTDPDGHGTAMASIIAGTGEGAKGVLGLAPKAQIFPLVTAAFGSPDPLTRAEAIKYAADHGFKVINISQSGVFSNPELAKDNSEKRAVEYALRNDVVIVAAAGNDGRSTPNYPAAYPGVIAVTAVDRHGKPWAKTQHGPWVTVAAPGVDIYAAEPGGSYDTGSGTSAATAYVSATVALIRAKFPELSANQVIHRLIKTADDCGPPGRDDYCGYGMINPVRALTEDVGEWPRDKNPLAPELTAAQPTQQPQANDSGEGGPGPVLVWALGGLLAVGAVILVVVLLARRGSGRDQPPGGGGWPPPGPPGPYGPPPGPQYQQAGAPPGPWPQPGPPPPPGWQPPQH</sequence>
<gene>
    <name evidence="15" type="ORF">TH66_06050</name>
</gene>
<evidence type="ECO:0000256" key="1">
    <source>
        <dbReference type="ARBA" id="ARBA00004162"/>
    </source>
</evidence>
<dbReference type="InterPro" id="IPR023834">
    <property type="entry name" value="T7SS_pept_S8A_mycosin"/>
</dbReference>
<evidence type="ECO:0000256" key="13">
    <source>
        <dbReference type="SAM" id="SignalP"/>
    </source>
</evidence>
<dbReference type="PANTHER" id="PTHR43399">
    <property type="entry name" value="SUBTILISIN-RELATED"/>
    <property type="match status" value="1"/>
</dbReference>
<feature type="active site" description="Charge relay system" evidence="10">
    <location>
        <position position="58"/>
    </location>
</feature>
<feature type="chain" id="PRO_5007452840" description="Peptidase S8/S53 domain-containing protein" evidence="13">
    <location>
        <begin position="28"/>
        <end position="427"/>
    </location>
</feature>
<dbReference type="InterPro" id="IPR000209">
    <property type="entry name" value="Peptidase_S8/S53_dom"/>
</dbReference>
<keyword evidence="8 12" id="KW-1133">Transmembrane helix</keyword>
<dbReference type="EMBL" id="JYIJ01000014">
    <property type="protein sequence ID" value="KWX04751.1"/>
    <property type="molecule type" value="Genomic_DNA"/>
</dbReference>
<dbReference type="GO" id="GO:0006508">
    <property type="term" value="P:proteolysis"/>
    <property type="evidence" value="ECO:0007669"/>
    <property type="project" value="UniProtKB-KW"/>
</dbReference>
<dbReference type="Gene3D" id="3.40.50.200">
    <property type="entry name" value="Peptidase S8/S53 domain"/>
    <property type="match status" value="1"/>
</dbReference>
<dbReference type="PRINTS" id="PR00723">
    <property type="entry name" value="SUBTILISIN"/>
</dbReference>
<proteinExistence type="inferred from homology"/>
<dbReference type="InterPro" id="IPR015500">
    <property type="entry name" value="Peptidase_S8_subtilisin-rel"/>
</dbReference>